<dbReference type="InterPro" id="IPR000160">
    <property type="entry name" value="GGDEF_dom"/>
</dbReference>
<dbReference type="NCBIfam" id="TIGR00254">
    <property type="entry name" value="GGDEF"/>
    <property type="match status" value="1"/>
</dbReference>
<dbReference type="PROSITE" id="PS50887">
    <property type="entry name" value="GGDEF"/>
    <property type="match status" value="1"/>
</dbReference>
<keyword evidence="2" id="KW-1133">Transmembrane helix</keyword>
<name>A0A109J125_9HYPH</name>
<dbReference type="SMART" id="SM00267">
    <property type="entry name" value="GGDEF"/>
    <property type="match status" value="1"/>
</dbReference>
<evidence type="ECO:0000313" key="4">
    <source>
        <dbReference type="EMBL" id="KWV40393.1"/>
    </source>
</evidence>
<dbReference type="PANTHER" id="PTHR45138:SF24">
    <property type="entry name" value="DIGUANYLATE CYCLASE DGCC-RELATED"/>
    <property type="match status" value="1"/>
</dbReference>
<dbReference type="InterPro" id="IPR029787">
    <property type="entry name" value="Nucleotide_cyclase"/>
</dbReference>
<feature type="domain" description="GGDEF" evidence="3">
    <location>
        <begin position="121"/>
        <end position="253"/>
    </location>
</feature>
<dbReference type="EC" id="2.7.7.65" evidence="1"/>
<dbReference type="InterPro" id="IPR050469">
    <property type="entry name" value="Diguanylate_Cyclase"/>
</dbReference>
<gene>
    <name evidence="4" type="ORF">AS026_26075</name>
</gene>
<keyword evidence="5" id="KW-1185">Reference proteome</keyword>
<evidence type="ECO:0000256" key="2">
    <source>
        <dbReference type="SAM" id="Phobius"/>
    </source>
</evidence>
<dbReference type="GO" id="GO:1902201">
    <property type="term" value="P:negative regulation of bacterial-type flagellum-dependent cell motility"/>
    <property type="evidence" value="ECO:0007669"/>
    <property type="project" value="TreeGrafter"/>
</dbReference>
<evidence type="ECO:0000259" key="3">
    <source>
        <dbReference type="PROSITE" id="PS50887"/>
    </source>
</evidence>
<dbReference type="PANTHER" id="PTHR45138">
    <property type="entry name" value="REGULATORY COMPONENTS OF SENSORY TRANSDUCTION SYSTEM"/>
    <property type="match status" value="1"/>
</dbReference>
<dbReference type="EMBL" id="LNCD01000148">
    <property type="protein sequence ID" value="KWV40393.1"/>
    <property type="molecule type" value="Genomic_DNA"/>
</dbReference>
<feature type="transmembrane region" description="Helical" evidence="2">
    <location>
        <begin position="21"/>
        <end position="42"/>
    </location>
</feature>
<dbReference type="SUPFAM" id="SSF55073">
    <property type="entry name" value="Nucleotide cyclase"/>
    <property type="match status" value="1"/>
</dbReference>
<evidence type="ECO:0000256" key="1">
    <source>
        <dbReference type="ARBA" id="ARBA00012528"/>
    </source>
</evidence>
<organism evidence="4 5">
    <name type="scientific">Rhizobium altiplani</name>
    <dbReference type="NCBI Taxonomy" id="1864509"/>
    <lineage>
        <taxon>Bacteria</taxon>
        <taxon>Pseudomonadati</taxon>
        <taxon>Pseudomonadota</taxon>
        <taxon>Alphaproteobacteria</taxon>
        <taxon>Hyphomicrobiales</taxon>
        <taxon>Rhizobiaceae</taxon>
        <taxon>Rhizobium/Agrobacterium group</taxon>
        <taxon>Rhizobium</taxon>
    </lineage>
</organism>
<protein>
    <recommendedName>
        <fullName evidence="1">diguanylate cyclase</fullName>
        <ecNumber evidence="1">2.7.7.65</ecNumber>
    </recommendedName>
</protein>
<proteinExistence type="predicted"/>
<dbReference type="Gene3D" id="3.30.70.270">
    <property type="match status" value="1"/>
</dbReference>
<feature type="transmembrane region" description="Helical" evidence="2">
    <location>
        <begin position="54"/>
        <end position="81"/>
    </location>
</feature>
<dbReference type="AlphaFoldDB" id="A0A109J125"/>
<dbReference type="GO" id="GO:0052621">
    <property type="term" value="F:diguanylate cyclase activity"/>
    <property type="evidence" value="ECO:0007669"/>
    <property type="project" value="UniProtKB-EC"/>
</dbReference>
<dbReference type="OrthoDB" id="9812260at2"/>
<comment type="caution">
    <text evidence="4">The sequence shown here is derived from an EMBL/GenBank/DDBJ whole genome shotgun (WGS) entry which is preliminary data.</text>
</comment>
<dbReference type="RefSeq" id="WP_062376274.1">
    <property type="nucleotide sequence ID" value="NZ_LNCD01000148.1"/>
</dbReference>
<evidence type="ECO:0000313" key="5">
    <source>
        <dbReference type="Proteomes" id="UP000068164"/>
    </source>
</evidence>
<dbReference type="Proteomes" id="UP000068164">
    <property type="component" value="Unassembled WGS sequence"/>
</dbReference>
<sequence length="283" mass="30250">MRISLQAELGDFRDRRAIYVFALKMSFLAVTLSSIVIVLLLPPLDWAGLMPVPLAHGVVYGVLLSWLIGGAVSSVLSLIAGHAMHQLSVSRAEFEQLSRTDVLSGLLNRRAFTEALEQVDGNACLAIFDVDRFKAINDRFGHACGDSVIVAVSAILAAAFGGHSVAARLGGEEFGAIVVGGSQEQRIERVQSVCARLAGHPVVAEDCVVALTVSAGIAEFEPARSNEAVYSAADKALYLAKALGRNRVVHENDGLHPGWRRRLPEEAVAAHAMNMDCDEARLA</sequence>
<dbReference type="GO" id="GO:0005886">
    <property type="term" value="C:plasma membrane"/>
    <property type="evidence" value="ECO:0007669"/>
    <property type="project" value="TreeGrafter"/>
</dbReference>
<dbReference type="Pfam" id="PF00990">
    <property type="entry name" value="GGDEF"/>
    <property type="match status" value="1"/>
</dbReference>
<accession>A0A109J125</accession>
<dbReference type="CDD" id="cd01949">
    <property type="entry name" value="GGDEF"/>
    <property type="match status" value="1"/>
</dbReference>
<dbReference type="InterPro" id="IPR043128">
    <property type="entry name" value="Rev_trsase/Diguanyl_cyclase"/>
</dbReference>
<keyword evidence="2" id="KW-0472">Membrane</keyword>
<reference evidence="4 5" key="1">
    <citation type="submission" date="2015-11" db="EMBL/GenBank/DDBJ databases">
        <title>Draft Genome Sequence of the Strain BR 10423 (Rhizobium sp.) isolated from nodules of Mimosa pudica.</title>
        <authorList>
            <person name="Barauna A.C."/>
            <person name="Zilli J.E."/>
            <person name="Simoes-Araujo J.L."/>
            <person name="Reis V.M."/>
            <person name="James E.K."/>
            <person name="Reis F.B.Jr."/>
            <person name="Rouws L.F."/>
            <person name="Passos S.R."/>
            <person name="Gois S.R."/>
        </authorList>
    </citation>
    <scope>NUCLEOTIDE SEQUENCE [LARGE SCALE GENOMIC DNA]</scope>
    <source>
        <strain evidence="4 5">BR10423</strain>
    </source>
</reference>
<keyword evidence="2" id="KW-0812">Transmembrane</keyword>
<dbReference type="GO" id="GO:0043709">
    <property type="term" value="P:cell adhesion involved in single-species biofilm formation"/>
    <property type="evidence" value="ECO:0007669"/>
    <property type="project" value="TreeGrafter"/>
</dbReference>